<organism evidence="2 3">
    <name type="scientific">Candidatus Rhodoblastus alkanivorans</name>
    <dbReference type="NCBI Taxonomy" id="2954117"/>
    <lineage>
        <taxon>Bacteria</taxon>
        <taxon>Pseudomonadati</taxon>
        <taxon>Pseudomonadota</taxon>
        <taxon>Alphaproteobacteria</taxon>
        <taxon>Hyphomicrobiales</taxon>
        <taxon>Rhodoblastaceae</taxon>
        <taxon>Rhodoblastus</taxon>
    </lineage>
</organism>
<proteinExistence type="predicted"/>
<sequence length="89" mass="9995">MRVYRLSPQRRDDPSWKYSIEKAHVWTCASTPDEARDIVAAKTGFAKLAEPGAVSPWKDERVTNCVEEPTMTYPDPGEVIREDGSPVSD</sequence>
<protein>
    <submittedName>
        <fullName evidence="2">Uncharacterized protein</fullName>
    </submittedName>
</protein>
<evidence type="ECO:0000313" key="3">
    <source>
        <dbReference type="Proteomes" id="UP001139104"/>
    </source>
</evidence>
<feature type="compositionally biased region" description="Basic and acidic residues" evidence="1">
    <location>
        <begin position="78"/>
        <end position="89"/>
    </location>
</feature>
<dbReference type="RefSeq" id="WP_243067100.1">
    <property type="nucleotide sequence ID" value="NZ_JAIVFK010000019.1"/>
</dbReference>
<dbReference type="Proteomes" id="UP001139104">
    <property type="component" value="Unassembled WGS sequence"/>
</dbReference>
<accession>A0ABS9Z678</accession>
<reference evidence="2" key="1">
    <citation type="journal article" date="2022" name="ISME J.">
        <title>Identification of active gaseous-alkane degraders at natural gas seeps.</title>
        <authorList>
            <person name="Farhan Ul Haque M."/>
            <person name="Hernandez M."/>
            <person name="Crombie A.T."/>
            <person name="Murrell J.C."/>
        </authorList>
    </citation>
    <scope>NUCLEOTIDE SEQUENCE</scope>
    <source>
        <strain evidence="2">PC2</strain>
    </source>
</reference>
<feature type="region of interest" description="Disordered" evidence="1">
    <location>
        <begin position="68"/>
        <end position="89"/>
    </location>
</feature>
<keyword evidence="3" id="KW-1185">Reference proteome</keyword>
<dbReference type="EMBL" id="JAIVFP010000001">
    <property type="protein sequence ID" value="MCI4683134.1"/>
    <property type="molecule type" value="Genomic_DNA"/>
</dbReference>
<evidence type="ECO:0000256" key="1">
    <source>
        <dbReference type="SAM" id="MobiDB-lite"/>
    </source>
</evidence>
<gene>
    <name evidence="2" type="ORF">K2U94_10200</name>
</gene>
<comment type="caution">
    <text evidence="2">The sequence shown here is derived from an EMBL/GenBank/DDBJ whole genome shotgun (WGS) entry which is preliminary data.</text>
</comment>
<evidence type="ECO:0000313" key="2">
    <source>
        <dbReference type="EMBL" id="MCI4683134.1"/>
    </source>
</evidence>
<name>A0ABS9Z678_9HYPH</name>